<dbReference type="AlphaFoldDB" id="A0A813FD59"/>
<proteinExistence type="predicted"/>
<comment type="caution">
    <text evidence="2">The sequence shown here is derived from an EMBL/GenBank/DDBJ whole genome shotgun (WGS) entry which is preliminary data.</text>
</comment>
<gene>
    <name evidence="2" type="ORF">PGLA1383_LOCUS27570</name>
</gene>
<organism evidence="2 3">
    <name type="scientific">Polarella glacialis</name>
    <name type="common">Dinoflagellate</name>
    <dbReference type="NCBI Taxonomy" id="89957"/>
    <lineage>
        <taxon>Eukaryota</taxon>
        <taxon>Sar</taxon>
        <taxon>Alveolata</taxon>
        <taxon>Dinophyceae</taxon>
        <taxon>Suessiales</taxon>
        <taxon>Suessiaceae</taxon>
        <taxon>Polarella</taxon>
    </lineage>
</organism>
<dbReference type="Proteomes" id="UP000654075">
    <property type="component" value="Unassembled WGS sequence"/>
</dbReference>
<keyword evidence="3" id="KW-1185">Reference proteome</keyword>
<evidence type="ECO:0000313" key="2">
    <source>
        <dbReference type="EMBL" id="CAE8609749.1"/>
    </source>
</evidence>
<feature type="region of interest" description="Disordered" evidence="1">
    <location>
        <begin position="78"/>
        <end position="98"/>
    </location>
</feature>
<feature type="compositionally biased region" description="Polar residues" evidence="1">
    <location>
        <begin position="13"/>
        <end position="27"/>
    </location>
</feature>
<reference evidence="2" key="1">
    <citation type="submission" date="2021-02" db="EMBL/GenBank/DDBJ databases">
        <authorList>
            <person name="Dougan E. K."/>
            <person name="Rhodes N."/>
            <person name="Thang M."/>
            <person name="Chan C."/>
        </authorList>
    </citation>
    <scope>NUCLEOTIDE SEQUENCE</scope>
</reference>
<name>A0A813FD59_POLGL</name>
<dbReference type="EMBL" id="CAJNNV010024395">
    <property type="protein sequence ID" value="CAE8609749.1"/>
    <property type="molecule type" value="Genomic_DNA"/>
</dbReference>
<feature type="region of interest" description="Disordered" evidence="1">
    <location>
        <begin position="1"/>
        <end position="27"/>
    </location>
</feature>
<accession>A0A813FD59</accession>
<evidence type="ECO:0000313" key="3">
    <source>
        <dbReference type="Proteomes" id="UP000654075"/>
    </source>
</evidence>
<evidence type="ECO:0000256" key="1">
    <source>
        <dbReference type="SAM" id="MobiDB-lite"/>
    </source>
</evidence>
<protein>
    <submittedName>
        <fullName evidence="2">Uncharacterized protein</fullName>
    </submittedName>
</protein>
<sequence length="248" mass="26437">MLAARQHYRPVPTSGSHNDSQPSTGQNWWEQASSMHFAAGQSVVAPELSLAEVATAPTFVQEMSSVFAPGKLVSPQDTLPEWDPKVVNTGSDGESASSSLTSSSLRKCLVSVVCVVALLVLVLRRDLGALDLQRVLGHDDSESVARREHPRQNVHSAAASNVPFVTDSDVGSVPHAWSPGPAMRGARETPEEQVQRSERMCSDTPCPAEWAASSGGYFCRTNNGCRPLEQGPFPDCPSQCSIGGAPDK</sequence>